<sequence>MMEELFSKQREEYKQLQTSIATLRRQAKEGNKKQKKQVQQKIADMEADLSQRHAHERMDLERTEEPQEGNDQDDLVTTLLKQMESTSLDKPKKSPENLKDEPAEQPKETKKPRNRQKERLERRKAELQQLSAQAEKEHAGTVDKQKVEKDKLSKILSDSGLVAVDITPDGHCLFASISHQLNYHFNIKLNYQQLRDHAANYIHKHGDEYSGFLLDEDTGEVMSVEQYCNEIRRTGKWGGDIEIQALANDLQVPIHVYNTDGPVIKFEPQEAKHTTPVCIAYYQHLYGLGAHYNSLVYNSK</sequence>
<dbReference type="PROSITE" id="PS50802">
    <property type="entry name" value="OTU"/>
    <property type="match status" value="1"/>
</dbReference>
<evidence type="ECO:0000313" key="4">
    <source>
        <dbReference type="Proteomes" id="UP000016088"/>
    </source>
</evidence>
<dbReference type="EMBL" id="KE503207">
    <property type="protein sequence ID" value="EPX72842.1"/>
    <property type="molecule type" value="Genomic_DNA"/>
</dbReference>
<dbReference type="eggNOG" id="KOG2606">
    <property type="taxonomic scope" value="Eukaryota"/>
</dbReference>
<dbReference type="PANTHER" id="PTHR12419:SF10">
    <property type="entry name" value="DEUBIQUITINASE OTUD6B"/>
    <property type="match status" value="1"/>
</dbReference>
<feature type="compositionally biased region" description="Basic and acidic residues" evidence="1">
    <location>
        <begin position="87"/>
        <end position="122"/>
    </location>
</feature>
<dbReference type="VEuPathDB" id="FungiDB:SOCG_00604"/>
<dbReference type="HOGENOM" id="CLU_034963_2_0_1"/>
<dbReference type="PANTHER" id="PTHR12419">
    <property type="entry name" value="OTU DOMAIN CONTAINING PROTEIN"/>
    <property type="match status" value="1"/>
</dbReference>
<proteinExistence type="predicted"/>
<evidence type="ECO:0000259" key="2">
    <source>
        <dbReference type="PROSITE" id="PS50802"/>
    </source>
</evidence>
<feature type="compositionally biased region" description="Basic and acidic residues" evidence="1">
    <location>
        <begin position="49"/>
        <end position="65"/>
    </location>
</feature>
<dbReference type="CDD" id="cd22762">
    <property type="entry name" value="OTU_fungi_OTU2-like"/>
    <property type="match status" value="1"/>
</dbReference>
<dbReference type="RefSeq" id="XP_013018478.1">
    <property type="nucleotide sequence ID" value="XM_013163024.1"/>
</dbReference>
<dbReference type="Pfam" id="PF02338">
    <property type="entry name" value="OTU"/>
    <property type="match status" value="1"/>
</dbReference>
<dbReference type="InterPro" id="IPR049771">
    <property type="entry name" value="OTU2-like_OTU"/>
</dbReference>
<reference evidence="3 4" key="1">
    <citation type="journal article" date="2011" name="Science">
        <title>Comparative functional genomics of the fission yeasts.</title>
        <authorList>
            <person name="Rhind N."/>
            <person name="Chen Z."/>
            <person name="Yassour M."/>
            <person name="Thompson D.A."/>
            <person name="Haas B.J."/>
            <person name="Habib N."/>
            <person name="Wapinski I."/>
            <person name="Roy S."/>
            <person name="Lin M.F."/>
            <person name="Heiman D.I."/>
            <person name="Young S.K."/>
            <person name="Furuya K."/>
            <person name="Guo Y."/>
            <person name="Pidoux A."/>
            <person name="Chen H.M."/>
            <person name="Robbertse B."/>
            <person name="Goldberg J.M."/>
            <person name="Aoki K."/>
            <person name="Bayne E.H."/>
            <person name="Berlin A.M."/>
            <person name="Desjardins C.A."/>
            <person name="Dobbs E."/>
            <person name="Dukaj L."/>
            <person name="Fan L."/>
            <person name="FitzGerald M.G."/>
            <person name="French C."/>
            <person name="Gujja S."/>
            <person name="Hansen K."/>
            <person name="Keifenheim D."/>
            <person name="Levin J.Z."/>
            <person name="Mosher R.A."/>
            <person name="Mueller C.A."/>
            <person name="Pfiffner J."/>
            <person name="Priest M."/>
            <person name="Russ C."/>
            <person name="Smialowska A."/>
            <person name="Swoboda P."/>
            <person name="Sykes S.M."/>
            <person name="Vaughn M."/>
            <person name="Vengrova S."/>
            <person name="Yoder R."/>
            <person name="Zeng Q."/>
            <person name="Allshire R."/>
            <person name="Baulcombe D."/>
            <person name="Birren B.W."/>
            <person name="Brown W."/>
            <person name="Ekwall K."/>
            <person name="Kellis M."/>
            <person name="Leatherwood J."/>
            <person name="Levin H."/>
            <person name="Margalit H."/>
            <person name="Martienssen R."/>
            <person name="Nieduszynski C.A."/>
            <person name="Spatafora J.W."/>
            <person name="Friedman N."/>
            <person name="Dalgaard J.Z."/>
            <person name="Baumann P."/>
            <person name="Niki H."/>
            <person name="Regev A."/>
            <person name="Nusbaum C."/>
        </authorList>
    </citation>
    <scope>NUCLEOTIDE SEQUENCE [LARGE SCALE GENOMIC DNA]</scope>
    <source>
        <strain evidence="4">yFS286</strain>
    </source>
</reference>
<dbReference type="OrthoDB" id="415023at2759"/>
<name>S9PXZ3_SCHOY</name>
<accession>S9PXZ3</accession>
<dbReference type="GO" id="GO:0016579">
    <property type="term" value="P:protein deubiquitination"/>
    <property type="evidence" value="ECO:0007669"/>
    <property type="project" value="TreeGrafter"/>
</dbReference>
<dbReference type="Gene3D" id="3.90.70.80">
    <property type="match status" value="1"/>
</dbReference>
<evidence type="ECO:0000313" key="3">
    <source>
        <dbReference type="EMBL" id="EPX72842.1"/>
    </source>
</evidence>
<feature type="domain" description="OTU" evidence="2">
    <location>
        <begin position="161"/>
        <end position="298"/>
    </location>
</feature>
<dbReference type="GeneID" id="25029588"/>
<dbReference type="InterPro" id="IPR003323">
    <property type="entry name" value="OTU_dom"/>
</dbReference>
<dbReference type="InterPro" id="IPR050704">
    <property type="entry name" value="Peptidase_C85-like"/>
</dbReference>
<protein>
    <submittedName>
        <fullName evidence="3">OTU family cysteine protease</fullName>
    </submittedName>
</protein>
<evidence type="ECO:0000256" key="1">
    <source>
        <dbReference type="SAM" id="MobiDB-lite"/>
    </source>
</evidence>
<organism evidence="3 4">
    <name type="scientific">Schizosaccharomyces octosporus (strain yFS286)</name>
    <name type="common">Fission yeast</name>
    <name type="synonym">Octosporomyces octosporus</name>
    <dbReference type="NCBI Taxonomy" id="483514"/>
    <lineage>
        <taxon>Eukaryota</taxon>
        <taxon>Fungi</taxon>
        <taxon>Dikarya</taxon>
        <taxon>Ascomycota</taxon>
        <taxon>Taphrinomycotina</taxon>
        <taxon>Schizosaccharomycetes</taxon>
        <taxon>Schizosaccharomycetales</taxon>
        <taxon>Schizosaccharomycetaceae</taxon>
        <taxon>Schizosaccharomyces</taxon>
    </lineage>
</organism>
<dbReference type="GO" id="GO:0004843">
    <property type="term" value="F:cysteine-type deubiquitinase activity"/>
    <property type="evidence" value="ECO:0007669"/>
    <property type="project" value="TreeGrafter"/>
</dbReference>
<dbReference type="AlphaFoldDB" id="S9PXZ3"/>
<gene>
    <name evidence="3" type="ORF">SOCG_00604</name>
</gene>
<keyword evidence="3" id="KW-0645">Protease</keyword>
<dbReference type="Proteomes" id="UP000016088">
    <property type="component" value="Unassembled WGS sequence"/>
</dbReference>
<dbReference type="GO" id="GO:0006508">
    <property type="term" value="P:proteolysis"/>
    <property type="evidence" value="ECO:0007669"/>
    <property type="project" value="UniProtKB-KW"/>
</dbReference>
<dbReference type="OMA" id="YELGAHY"/>
<dbReference type="SUPFAM" id="SSF54001">
    <property type="entry name" value="Cysteine proteinases"/>
    <property type="match status" value="1"/>
</dbReference>
<dbReference type="InterPro" id="IPR038765">
    <property type="entry name" value="Papain-like_cys_pep_sf"/>
</dbReference>
<feature type="region of interest" description="Disordered" evidence="1">
    <location>
        <begin position="24"/>
        <end position="122"/>
    </location>
</feature>
<keyword evidence="4" id="KW-1185">Reference proteome</keyword>
<keyword evidence="3" id="KW-0378">Hydrolase</keyword>